<protein>
    <recommendedName>
        <fullName evidence="4">25S rRNA (Uridine(2843)-N(3))-methyltransferase</fullName>
    </recommendedName>
</protein>
<evidence type="ECO:0000313" key="3">
    <source>
        <dbReference type="Proteomes" id="UP001310890"/>
    </source>
</evidence>
<evidence type="ECO:0000256" key="1">
    <source>
        <dbReference type="SAM" id="MobiDB-lite"/>
    </source>
</evidence>
<sequence length="348" mass="38633">MVQRKPGRGGRAPVTKKTNLAPQKHDEDATPTGTQATNLQQTCLEVFRNALNPINHDPVALQEVKGHLYKRDFASAFGRDEYLHVYAERWSPGRALGYLAVFTNIQEYIHSTQPTDQQTAVVCLGGGAGAEVVALGAWLTTISSGQDNIKLHGSFVDLASWSHVVSILHSQLITAPEISEYASDAARQSKKALLSPETYSATFIQQDVLVWSDGDMSEVIHNGTKLVTLFFTLNELYTTSIPKTQHLLSQLAAHLSPGSLILVVDSPGSYSTVQINGAEKKYPMQWLLDYTLLNKGKSSHESAVDKEAKWDKIISEDSKWFRLPSGLRFPIKLENMRYQIHLYRRLAG</sequence>
<dbReference type="Proteomes" id="UP001310890">
    <property type="component" value="Unassembled WGS sequence"/>
</dbReference>
<organism evidence="2 3">
    <name type="scientific">Meristemomyces frigidus</name>
    <dbReference type="NCBI Taxonomy" id="1508187"/>
    <lineage>
        <taxon>Eukaryota</taxon>
        <taxon>Fungi</taxon>
        <taxon>Dikarya</taxon>
        <taxon>Ascomycota</taxon>
        <taxon>Pezizomycotina</taxon>
        <taxon>Dothideomycetes</taxon>
        <taxon>Dothideomycetidae</taxon>
        <taxon>Mycosphaerellales</taxon>
        <taxon>Teratosphaeriaceae</taxon>
        <taxon>Meristemomyces</taxon>
    </lineage>
</organism>
<name>A0AAN7TND8_9PEZI</name>
<proteinExistence type="predicted"/>
<evidence type="ECO:0000313" key="2">
    <source>
        <dbReference type="EMBL" id="KAK5115275.1"/>
    </source>
</evidence>
<dbReference type="Pfam" id="PF11312">
    <property type="entry name" value="Methyltransf_34"/>
    <property type="match status" value="1"/>
</dbReference>
<reference evidence="2" key="1">
    <citation type="submission" date="2023-08" db="EMBL/GenBank/DDBJ databases">
        <title>Black Yeasts Isolated from many extreme environments.</title>
        <authorList>
            <person name="Coleine C."/>
            <person name="Stajich J.E."/>
            <person name="Selbmann L."/>
        </authorList>
    </citation>
    <scope>NUCLEOTIDE SEQUENCE</scope>
    <source>
        <strain evidence="2">CCFEE 5401</strain>
    </source>
</reference>
<dbReference type="AlphaFoldDB" id="A0AAN7TND8"/>
<dbReference type="InterPro" id="IPR021463">
    <property type="entry name" value="Methyltransf_34"/>
</dbReference>
<accession>A0AAN7TND8</accession>
<gene>
    <name evidence="2" type="ORF">LTR62_001475</name>
</gene>
<dbReference type="EMBL" id="JAVRRL010000013">
    <property type="protein sequence ID" value="KAK5115275.1"/>
    <property type="molecule type" value="Genomic_DNA"/>
</dbReference>
<comment type="caution">
    <text evidence="2">The sequence shown here is derived from an EMBL/GenBank/DDBJ whole genome shotgun (WGS) entry which is preliminary data.</text>
</comment>
<feature type="region of interest" description="Disordered" evidence="1">
    <location>
        <begin position="1"/>
        <end position="35"/>
    </location>
</feature>
<evidence type="ECO:0008006" key="4">
    <source>
        <dbReference type="Google" id="ProtNLM"/>
    </source>
</evidence>